<keyword evidence="4" id="KW-1185">Reference proteome</keyword>
<dbReference type="RefSeq" id="WP_045052700.1">
    <property type="nucleotide sequence ID" value="NZ_CAWMDP010000017.1"/>
</dbReference>
<dbReference type="InterPro" id="IPR013424">
    <property type="entry name" value="Ice-binding_C"/>
</dbReference>
<dbReference type="InterPro" id="IPR001258">
    <property type="entry name" value="NHL_repeat"/>
</dbReference>
<dbReference type="InterPro" id="IPR011042">
    <property type="entry name" value="6-blade_b-propeller_TolB-like"/>
</dbReference>
<name>A0A0D9A1L9_9CYAN</name>
<dbReference type="PANTHER" id="PTHR24104">
    <property type="entry name" value="E3 UBIQUITIN-PROTEIN LIGASE NHLRC1-RELATED"/>
    <property type="match status" value="1"/>
</dbReference>
<gene>
    <name evidence="3" type="ORF">UH38_00810</name>
</gene>
<dbReference type="PROSITE" id="PS51125">
    <property type="entry name" value="NHL"/>
    <property type="match status" value="2"/>
</dbReference>
<feature type="repeat" description="NHL" evidence="2">
    <location>
        <begin position="188"/>
        <end position="231"/>
    </location>
</feature>
<dbReference type="InterPro" id="IPR050952">
    <property type="entry name" value="TRIM-NHL_E3_ligases"/>
</dbReference>
<dbReference type="PANTHER" id="PTHR24104:SF25">
    <property type="entry name" value="PROTEIN LIN-41"/>
    <property type="match status" value="1"/>
</dbReference>
<evidence type="ECO:0000256" key="2">
    <source>
        <dbReference type="PROSITE-ProRule" id="PRU00504"/>
    </source>
</evidence>
<sequence length="388" mass="40547">MELIKNLSLVVAGSGLMLVATTEAQAVTLSYESSIGRPANFAAGETPFTPGTVAIPQGVAVQDKTGNVFIANDVTDQIQVFDSGGKFIQGFGGTGSGPGQFDGQSAIAFEPKTGNLYAGDVNNNRINIFDPQGNYLKSIAQGQFSGLVEGRPFFGPSGIVFDNNGNGFVGDYSSDRILKFDTSSGEITGSIGSNGTAPGQFQGPSGIALTPKGNLVVTDQFNNRIQVIDQEGNALQTFGKQGTGEGEFNQPIDAEVDENGNIYVTDSINSRVQVFDSNGDFLSAFGEPARDAEGNIVPPLALGAPSPYGDPLDLEPGKFNWTAGSDLKDGKLYVGDFFQGRVQVLNVNNSEPVPEPSTMLGLAVLGGGAFAGKLKQRQRLANKAKVKG</sequence>
<dbReference type="NCBIfam" id="TIGR02595">
    <property type="entry name" value="PEP_CTERM"/>
    <property type="match status" value="1"/>
</dbReference>
<accession>A0A0D9A1L9</accession>
<evidence type="ECO:0000313" key="3">
    <source>
        <dbReference type="EMBL" id="KJH73356.1"/>
    </source>
</evidence>
<dbReference type="Pfam" id="PF17170">
    <property type="entry name" value="DUF5128"/>
    <property type="match status" value="1"/>
</dbReference>
<feature type="repeat" description="NHL" evidence="2">
    <location>
        <begin position="235"/>
        <end position="278"/>
    </location>
</feature>
<reference evidence="3 4" key="1">
    <citation type="submission" date="2015-02" db="EMBL/GenBank/DDBJ databases">
        <title>Draft genome of a novel marine cyanobacterium (Chroococcales) isolated from South Atlantic Ocean.</title>
        <authorList>
            <person name="Rigonato J."/>
            <person name="Alvarenga D.O."/>
            <person name="Branco L.H."/>
            <person name="Varani A.M."/>
            <person name="Brandini F.P."/>
            <person name="Fiore M.F."/>
        </authorList>
    </citation>
    <scope>NUCLEOTIDE SEQUENCE [LARGE SCALE GENOMIC DNA]</scope>
    <source>
        <strain evidence="3 4">CENA595</strain>
    </source>
</reference>
<comment type="caution">
    <text evidence="3">The sequence shown here is derived from an EMBL/GenBank/DDBJ whole genome shotgun (WGS) entry which is preliminary data.</text>
</comment>
<dbReference type="Proteomes" id="UP000032452">
    <property type="component" value="Unassembled WGS sequence"/>
</dbReference>
<proteinExistence type="predicted"/>
<dbReference type="OrthoDB" id="9799230at2"/>
<evidence type="ECO:0000256" key="1">
    <source>
        <dbReference type="ARBA" id="ARBA00022737"/>
    </source>
</evidence>
<keyword evidence="1" id="KW-0677">Repeat</keyword>
<protein>
    <submittedName>
        <fullName evidence="3">PEP-CTERM exosortase interaction domain-containing protein</fullName>
    </submittedName>
</protein>
<dbReference type="SUPFAM" id="SSF63829">
    <property type="entry name" value="Calcium-dependent phosphotriesterase"/>
    <property type="match status" value="1"/>
</dbReference>
<dbReference type="CDD" id="cd05819">
    <property type="entry name" value="NHL"/>
    <property type="match status" value="1"/>
</dbReference>
<dbReference type="GO" id="GO:0008270">
    <property type="term" value="F:zinc ion binding"/>
    <property type="evidence" value="ECO:0007669"/>
    <property type="project" value="UniProtKB-KW"/>
</dbReference>
<dbReference type="Gene3D" id="2.120.10.30">
    <property type="entry name" value="TolB, C-terminal domain"/>
    <property type="match status" value="3"/>
</dbReference>
<dbReference type="PATRIC" id="fig|1618023.3.peg.1386"/>
<dbReference type="EMBL" id="JYON01000001">
    <property type="protein sequence ID" value="KJH73356.1"/>
    <property type="molecule type" value="Genomic_DNA"/>
</dbReference>
<organism evidence="3 4">
    <name type="scientific">Aliterella atlantica CENA595</name>
    <dbReference type="NCBI Taxonomy" id="1618023"/>
    <lineage>
        <taxon>Bacteria</taxon>
        <taxon>Bacillati</taxon>
        <taxon>Cyanobacteriota</taxon>
        <taxon>Cyanophyceae</taxon>
        <taxon>Chroococcidiopsidales</taxon>
        <taxon>Aliterellaceae</taxon>
        <taxon>Aliterella</taxon>
    </lineage>
</organism>
<dbReference type="NCBIfam" id="NF035926">
    <property type="entry name" value="scyF_NHL_VPEP"/>
    <property type="match status" value="1"/>
</dbReference>
<dbReference type="AlphaFoldDB" id="A0A0D9A1L9"/>
<evidence type="ECO:0000313" key="4">
    <source>
        <dbReference type="Proteomes" id="UP000032452"/>
    </source>
</evidence>
<dbReference type="STRING" id="1618023.UH38_00810"/>